<sequence length="175" mass="20283">MTDFRNINYLKSGTERQQKAFEVLNENLILQKLSDFDATLIGTIPINIDIASSDLDIACYWKDKNHFIEIVNKNFSEEKDFQIYEREINGSVSVIATFFVNDFEIEIFGQNLPVSEQFGYRHMLIEAAILNKYGEDFRRKIIELKESGVKTEPAFAQLLELKGDPYQALLNFKII</sequence>
<comment type="caution">
    <text evidence="1">The sequence shown here is derived from an EMBL/GenBank/DDBJ whole genome shotgun (WGS) entry which is preliminary data.</text>
</comment>
<organism evidence="1 2">
    <name type="scientific">Flavobacterium macacae</name>
    <dbReference type="NCBI Taxonomy" id="2488993"/>
    <lineage>
        <taxon>Bacteria</taxon>
        <taxon>Pseudomonadati</taxon>
        <taxon>Bacteroidota</taxon>
        <taxon>Flavobacteriia</taxon>
        <taxon>Flavobacteriales</taxon>
        <taxon>Flavobacteriaceae</taxon>
        <taxon>Flavobacterium</taxon>
    </lineage>
</organism>
<proteinExistence type="predicted"/>
<dbReference type="Proteomes" id="UP000271937">
    <property type="component" value="Unassembled WGS sequence"/>
</dbReference>
<dbReference type="Pfam" id="PF14091">
    <property type="entry name" value="DUF4269"/>
    <property type="match status" value="1"/>
</dbReference>
<dbReference type="AlphaFoldDB" id="A0A3P3WF30"/>
<dbReference type="InterPro" id="IPR025365">
    <property type="entry name" value="DUF4269"/>
</dbReference>
<reference evidence="1 2" key="1">
    <citation type="submission" date="2018-11" db="EMBL/GenBank/DDBJ databases">
        <title>Flavobacterium sp. nov., YIM 102600 draft genome.</title>
        <authorList>
            <person name="Li G."/>
            <person name="Jiang Y."/>
        </authorList>
    </citation>
    <scope>NUCLEOTIDE SEQUENCE [LARGE SCALE GENOMIC DNA]</scope>
    <source>
        <strain evidence="1 2">YIM 102600</strain>
    </source>
</reference>
<gene>
    <name evidence="1" type="ORF">EG849_05210</name>
</gene>
<protein>
    <submittedName>
        <fullName evidence="1">DUF4269 domain-containing protein</fullName>
    </submittedName>
</protein>
<name>A0A3P3WF30_9FLAO</name>
<dbReference type="RefSeq" id="WP_125012030.1">
    <property type="nucleotide sequence ID" value="NZ_RQVR01000004.1"/>
</dbReference>
<evidence type="ECO:0000313" key="2">
    <source>
        <dbReference type="Proteomes" id="UP000271937"/>
    </source>
</evidence>
<keyword evidence="2" id="KW-1185">Reference proteome</keyword>
<evidence type="ECO:0000313" key="1">
    <source>
        <dbReference type="EMBL" id="RRJ92987.1"/>
    </source>
</evidence>
<dbReference type="EMBL" id="RQVR01000004">
    <property type="protein sequence ID" value="RRJ92987.1"/>
    <property type="molecule type" value="Genomic_DNA"/>
</dbReference>
<accession>A0A3P3WF30</accession>
<dbReference type="OrthoDB" id="6402248at2"/>